<protein>
    <recommendedName>
        <fullName evidence="3">Methylase</fullName>
    </recommendedName>
</protein>
<dbReference type="Pfam" id="PF06080">
    <property type="entry name" value="DUF938"/>
    <property type="match status" value="1"/>
</dbReference>
<organism evidence="1 2">
    <name type="scientific">Ferrimonas balearica (strain DSM 9799 / CCM 4581 / KCTC 23876 / PAT)</name>
    <dbReference type="NCBI Taxonomy" id="550540"/>
    <lineage>
        <taxon>Bacteria</taxon>
        <taxon>Pseudomonadati</taxon>
        <taxon>Pseudomonadota</taxon>
        <taxon>Gammaproteobacteria</taxon>
        <taxon>Alteromonadales</taxon>
        <taxon>Ferrimonadaceae</taxon>
        <taxon>Ferrimonas</taxon>
    </lineage>
</organism>
<dbReference type="KEGG" id="fbl:Fbal_2470"/>
<dbReference type="AlphaFoldDB" id="E1SNJ9"/>
<dbReference type="PANTHER" id="PTHR20974:SF0">
    <property type="entry name" value="UPF0585 PROTEIN CG18661"/>
    <property type="match status" value="1"/>
</dbReference>
<dbReference type="Proteomes" id="UP000006683">
    <property type="component" value="Chromosome"/>
</dbReference>
<gene>
    <name evidence="1" type="ordered locus">Fbal_2470</name>
</gene>
<reference evidence="1 2" key="1">
    <citation type="journal article" date="2010" name="Stand. Genomic Sci.">
        <title>Complete genome sequence of Ferrimonas balearica type strain (PAT).</title>
        <authorList>
            <person name="Nolan M."/>
            <person name="Sikorski J."/>
            <person name="Davenport K."/>
            <person name="Lucas S."/>
            <person name="Glavina Del Rio T."/>
            <person name="Tice H."/>
            <person name="Cheng J."/>
            <person name="Goodwin L."/>
            <person name="Pitluck S."/>
            <person name="Liolios K."/>
            <person name="Ivanova N."/>
            <person name="Mavromatis K."/>
            <person name="Ovchinnikova G."/>
            <person name="Pati A."/>
            <person name="Chen A."/>
            <person name="Palaniappan K."/>
            <person name="Land M."/>
            <person name="Hauser L."/>
            <person name="Chang Y."/>
            <person name="Jeffries C."/>
            <person name="Tapia R."/>
            <person name="Brettin T."/>
            <person name="Detter J."/>
            <person name="Han C."/>
            <person name="Yasawong M."/>
            <person name="Rohde M."/>
            <person name="Tindall B."/>
            <person name="Goker M."/>
            <person name="Woyke T."/>
            <person name="Bristow J."/>
            <person name="Eisen J."/>
            <person name="Markowitz V."/>
            <person name="Hugenholtz P."/>
            <person name="Kyrpides N."/>
            <person name="Klenk H."/>
            <person name="Lapidus A."/>
        </authorList>
    </citation>
    <scope>NUCLEOTIDE SEQUENCE [LARGE SCALE GENOMIC DNA]</scope>
    <source>
        <strain evidence="2">DSM 9799 / CCM 4581 / KCTC 23876 / PAT</strain>
    </source>
</reference>
<dbReference type="HOGENOM" id="CLU_067698_1_0_6"/>
<evidence type="ECO:0008006" key="3">
    <source>
        <dbReference type="Google" id="ProtNLM"/>
    </source>
</evidence>
<name>E1SNJ9_FERBD</name>
<dbReference type="CDD" id="cd02440">
    <property type="entry name" value="AdoMet_MTases"/>
    <property type="match status" value="1"/>
</dbReference>
<accession>E1SNJ9</accession>
<sequence length="197" mass="21596">MMNKPFSQACENNKDAILAILASEFRTTRRVLEIGSGTGQHGAHFAPNLPHLLWQPSDRAENLPGIRLWRNSAAAPNLAAPIELDVTRQWPDGPFDGLFSANTAHIMPWPVVERMLEGAGQLLSSGGRFCLYGPFHYGGQPTSASNARFDAFLRAQDDQMGIRDFEAVCEVAAEHGLHLTADHTMPANNRLLVLVRG</sequence>
<proteinExistence type="predicted"/>
<dbReference type="STRING" id="550540.Fbal_2470"/>
<dbReference type="InterPro" id="IPR029063">
    <property type="entry name" value="SAM-dependent_MTases_sf"/>
</dbReference>
<keyword evidence="2" id="KW-1185">Reference proteome</keyword>
<dbReference type="Gene3D" id="3.40.50.150">
    <property type="entry name" value="Vaccinia Virus protein VP39"/>
    <property type="match status" value="1"/>
</dbReference>
<dbReference type="PANTHER" id="PTHR20974">
    <property type="entry name" value="UPF0585 PROTEIN CG18661"/>
    <property type="match status" value="1"/>
</dbReference>
<dbReference type="InterPro" id="IPR010342">
    <property type="entry name" value="DUF938"/>
</dbReference>
<evidence type="ECO:0000313" key="1">
    <source>
        <dbReference type="EMBL" id="ADN76672.1"/>
    </source>
</evidence>
<evidence type="ECO:0000313" key="2">
    <source>
        <dbReference type="Proteomes" id="UP000006683"/>
    </source>
</evidence>
<dbReference type="EMBL" id="CP002209">
    <property type="protein sequence ID" value="ADN76672.1"/>
    <property type="molecule type" value="Genomic_DNA"/>
</dbReference>
<dbReference type="eggNOG" id="COG2813">
    <property type="taxonomic scope" value="Bacteria"/>
</dbReference>
<dbReference type="SUPFAM" id="SSF53335">
    <property type="entry name" value="S-adenosyl-L-methionine-dependent methyltransferases"/>
    <property type="match status" value="1"/>
</dbReference>